<evidence type="ECO:0000313" key="1">
    <source>
        <dbReference type="EMBL" id="MBL3656051.1"/>
    </source>
</evidence>
<organism evidence="1 2">
    <name type="scientific">Fulvivirga sediminis</name>
    <dbReference type="NCBI Taxonomy" id="2803949"/>
    <lineage>
        <taxon>Bacteria</taxon>
        <taxon>Pseudomonadati</taxon>
        <taxon>Bacteroidota</taxon>
        <taxon>Cytophagia</taxon>
        <taxon>Cytophagales</taxon>
        <taxon>Fulvivirgaceae</taxon>
        <taxon>Fulvivirga</taxon>
    </lineage>
</organism>
<keyword evidence="2" id="KW-1185">Reference proteome</keyword>
<comment type="caution">
    <text evidence="1">The sequence shown here is derived from an EMBL/GenBank/DDBJ whole genome shotgun (WGS) entry which is preliminary data.</text>
</comment>
<dbReference type="PROSITE" id="PS51257">
    <property type="entry name" value="PROKAR_LIPOPROTEIN"/>
    <property type="match status" value="1"/>
</dbReference>
<sequence length="412" mass="45022">MKNIIDMNKYLKYCILAVAVLGVFSCGDDDDDYPASQLVPELGIVYSEGSLGGEDDDLMFAEGDTAVIVVGLFSGRLATSDIDINWSENGGLDRRGTVTITEGTSRAEIRLIYPENEVINEDMDIELSISSDGDIPVKAENGSSISFEVKDDKKFFSLGNRTSVKVDTISILESAGMVKLPLNYLSSVNEAVDANITFTFEVDAATTAGSNTDYRFSNTTYSYQVNPKDPKDPSVMIDLIDDFDDDAVVYLKINLKSVTSSNEEVIFVDSLANSVVYKIENDYKDFSFQSGDTLMINSAGVFNLPMAYTGDLQEKVASATIDLRGPDVADVDEYFTLVNPVGFIQGDSEGEFSFEIDGALFTELAAEEEATTYYVNLFIADIQTTVVSDEVRIATENSVVPIKIIVPPIKKE</sequence>
<proteinExistence type="predicted"/>
<name>A0A937K085_9BACT</name>
<gene>
    <name evidence="1" type="ORF">JL102_07920</name>
</gene>
<dbReference type="AlphaFoldDB" id="A0A937K085"/>
<protein>
    <submittedName>
        <fullName evidence="1">Uncharacterized protein</fullName>
    </submittedName>
</protein>
<accession>A0A937K085</accession>
<dbReference type="Proteomes" id="UP000659388">
    <property type="component" value="Unassembled WGS sequence"/>
</dbReference>
<dbReference type="EMBL" id="JAESIY010000004">
    <property type="protein sequence ID" value="MBL3656051.1"/>
    <property type="molecule type" value="Genomic_DNA"/>
</dbReference>
<evidence type="ECO:0000313" key="2">
    <source>
        <dbReference type="Proteomes" id="UP000659388"/>
    </source>
</evidence>
<dbReference type="RefSeq" id="WP_202243817.1">
    <property type="nucleotide sequence ID" value="NZ_JAESIY010000004.1"/>
</dbReference>
<reference evidence="1" key="1">
    <citation type="submission" date="2021-01" db="EMBL/GenBank/DDBJ databases">
        <title>Fulvivirga kasyanovii gen. nov., sp nov., a novel member of the phylum Bacteroidetes isolated from seawater in a mussel farm.</title>
        <authorList>
            <person name="Zhao L.-H."/>
            <person name="Wang Z.-J."/>
        </authorList>
    </citation>
    <scope>NUCLEOTIDE SEQUENCE</scope>
    <source>
        <strain evidence="1">2943</strain>
    </source>
</reference>